<keyword evidence="1" id="KW-1133">Transmembrane helix</keyword>
<proteinExistence type="predicted"/>
<evidence type="ECO:0000313" key="3">
    <source>
        <dbReference type="Proteomes" id="UP001595807"/>
    </source>
</evidence>
<gene>
    <name evidence="2" type="ORF">ACFORF_11070</name>
</gene>
<keyword evidence="1" id="KW-0812">Transmembrane</keyword>
<dbReference type="RefSeq" id="WP_380428199.1">
    <property type="nucleotide sequence ID" value="NZ_JBHRZV010000053.1"/>
</dbReference>
<keyword evidence="1" id="KW-0472">Membrane</keyword>
<dbReference type="Pfam" id="PF16316">
    <property type="entry name" value="DUF4956"/>
    <property type="match status" value="1"/>
</dbReference>
<dbReference type="InterPro" id="IPR032531">
    <property type="entry name" value="DUF4956"/>
</dbReference>
<feature type="transmembrane region" description="Helical" evidence="1">
    <location>
        <begin position="99"/>
        <end position="132"/>
    </location>
</feature>
<evidence type="ECO:0000313" key="2">
    <source>
        <dbReference type="EMBL" id="MFC3929090.1"/>
    </source>
</evidence>
<name>A0ABV8CY38_9STRE</name>
<reference evidence="3" key="1">
    <citation type="journal article" date="2019" name="Int. J. Syst. Evol. Microbiol.">
        <title>The Global Catalogue of Microorganisms (GCM) 10K type strain sequencing project: providing services to taxonomists for standard genome sequencing and annotation.</title>
        <authorList>
            <consortium name="The Broad Institute Genomics Platform"/>
            <consortium name="The Broad Institute Genome Sequencing Center for Infectious Disease"/>
            <person name="Wu L."/>
            <person name="Ma J."/>
        </authorList>
    </citation>
    <scope>NUCLEOTIDE SEQUENCE [LARGE SCALE GENOMIC DNA]</scope>
    <source>
        <strain evidence="3">CCUG 67170</strain>
    </source>
</reference>
<keyword evidence="3" id="KW-1185">Reference proteome</keyword>
<feature type="transmembrane region" description="Helical" evidence="1">
    <location>
        <begin position="20"/>
        <end position="42"/>
    </location>
</feature>
<dbReference type="EMBL" id="JBHRZV010000053">
    <property type="protein sequence ID" value="MFC3929090.1"/>
    <property type="molecule type" value="Genomic_DNA"/>
</dbReference>
<organism evidence="2 3">
    <name type="scientific">Streptococcus caprae</name>
    <dbReference type="NCBI Taxonomy" id="1640501"/>
    <lineage>
        <taxon>Bacteria</taxon>
        <taxon>Bacillati</taxon>
        <taxon>Bacillota</taxon>
        <taxon>Bacilli</taxon>
        <taxon>Lactobacillales</taxon>
        <taxon>Streptococcaceae</taxon>
        <taxon>Streptococcus</taxon>
    </lineage>
</organism>
<evidence type="ECO:0000256" key="1">
    <source>
        <dbReference type="SAM" id="Phobius"/>
    </source>
</evidence>
<accession>A0ABV8CY38</accession>
<feature type="transmembrane region" description="Helical" evidence="1">
    <location>
        <begin position="54"/>
        <end position="79"/>
    </location>
</feature>
<dbReference type="Proteomes" id="UP001595807">
    <property type="component" value="Unassembled WGS sequence"/>
</dbReference>
<protein>
    <submittedName>
        <fullName evidence="2">DUF4956 domain-containing protein</fullName>
    </submittedName>
</protein>
<comment type="caution">
    <text evidence="2">The sequence shown here is derived from an EMBL/GenBank/DDBJ whole genome shotgun (WGS) entry which is preliminary data.</text>
</comment>
<sequence>MNTDLFSSIFTTSNTNLTVSQGALTMGTSLILGILLAAVYKYRTQYSKEFVMTLALLPTLVSMIIFLVSGNLGTSVAVAGTFSLIKFRSANGTSKELLSVFIATAIGLATGTGYLMLASVFTLVVLTMILIFENTKFIQINENRRHILLTVPLQFEYENFFPNHFGKACKSASLESIKYKKNKEALILEYIVEFDSSIKDKLLMDTILATHPIDLVLNKQAPKKKRL</sequence>